<organism evidence="2 3">
    <name type="scientific">Enhygromyxa salina</name>
    <dbReference type="NCBI Taxonomy" id="215803"/>
    <lineage>
        <taxon>Bacteria</taxon>
        <taxon>Pseudomonadati</taxon>
        <taxon>Myxococcota</taxon>
        <taxon>Polyangia</taxon>
        <taxon>Nannocystales</taxon>
        <taxon>Nannocystaceae</taxon>
        <taxon>Enhygromyxa</taxon>
    </lineage>
</organism>
<dbReference type="Proteomes" id="UP000237968">
    <property type="component" value="Unassembled WGS sequence"/>
</dbReference>
<feature type="region of interest" description="Disordered" evidence="1">
    <location>
        <begin position="210"/>
        <end position="231"/>
    </location>
</feature>
<sequence>MSFGVVEFQAQVQSRHRRAPICELPEQALEHGLDAKQQPRDVGLGRIDLHALTDRVDELAGLHRRPVAVAAALMQALGFDAEAHAQLGPGQGHELAEGPHPEAGEVVAQARGDSEAIEGHGGGHSGLAASIGDDPRARAIAAGTLTPGDRVTAKAMKADDDRGREAGRAQGLLHRHGPRAEIPPQQDHARGVDPERVGLRELAGLDPRREVEQHGEQLGHGSLDALGRDDRRPQLRCEAARGREAHAGQHPRPSGVLVDPQQLGLGAVSFDDRDGVLAPVGVIEQQQLQW</sequence>
<proteinExistence type="predicted"/>
<name>A0A2S9Y4E8_9BACT</name>
<dbReference type="AlphaFoldDB" id="A0A2S9Y4E8"/>
<evidence type="ECO:0000256" key="1">
    <source>
        <dbReference type="SAM" id="MobiDB-lite"/>
    </source>
</evidence>
<feature type="region of interest" description="Disordered" evidence="1">
    <location>
        <begin position="171"/>
        <end position="193"/>
    </location>
</feature>
<gene>
    <name evidence="2" type="ORF">ENSA5_27970</name>
</gene>
<evidence type="ECO:0000313" key="3">
    <source>
        <dbReference type="Proteomes" id="UP000237968"/>
    </source>
</evidence>
<dbReference type="EMBL" id="PVNK01000138">
    <property type="protein sequence ID" value="PRP99982.1"/>
    <property type="molecule type" value="Genomic_DNA"/>
</dbReference>
<accession>A0A2S9Y4E8</accession>
<keyword evidence="3" id="KW-1185">Reference proteome</keyword>
<reference evidence="2 3" key="1">
    <citation type="submission" date="2018-03" db="EMBL/GenBank/DDBJ databases">
        <title>Draft Genome Sequences of the Obligatory Marine Myxobacteria Enhygromyxa salina SWB005.</title>
        <authorList>
            <person name="Poehlein A."/>
            <person name="Moghaddam J.A."/>
            <person name="Harms H."/>
            <person name="Alanjari M."/>
            <person name="Koenig G.M."/>
            <person name="Daniel R."/>
            <person name="Schaeberle T.F."/>
        </authorList>
    </citation>
    <scope>NUCLEOTIDE SEQUENCE [LARGE SCALE GENOMIC DNA]</scope>
    <source>
        <strain evidence="2 3">SWB005</strain>
    </source>
</reference>
<evidence type="ECO:0000313" key="2">
    <source>
        <dbReference type="EMBL" id="PRP99982.1"/>
    </source>
</evidence>
<protein>
    <submittedName>
        <fullName evidence="2">Uncharacterized protein</fullName>
    </submittedName>
</protein>
<comment type="caution">
    <text evidence="2">The sequence shown here is derived from an EMBL/GenBank/DDBJ whole genome shotgun (WGS) entry which is preliminary data.</text>
</comment>